<dbReference type="InterPro" id="IPR002168">
    <property type="entry name" value="Lipase_GDXG_HIS_AS"/>
</dbReference>
<dbReference type="PROSITE" id="PS00941">
    <property type="entry name" value="CARBOXYLESTERASE_B_2"/>
    <property type="match status" value="1"/>
</dbReference>
<dbReference type="EC" id="3.1.1.-" evidence="4"/>
<dbReference type="GO" id="GO:0016787">
    <property type="term" value="F:hydrolase activity"/>
    <property type="evidence" value="ECO:0007669"/>
    <property type="project" value="UniProtKB-KW"/>
</dbReference>
<dbReference type="IntAct" id="Q6ZE69">
    <property type="interactions" value="1"/>
</dbReference>
<evidence type="ECO:0000313" key="6">
    <source>
        <dbReference type="EMBL" id="BAD02031.1"/>
    </source>
</evidence>
<dbReference type="PROSITE" id="PS01173">
    <property type="entry name" value="LIPASE_GDXG_HIS"/>
    <property type="match status" value="1"/>
</dbReference>
<dbReference type="EMBL" id="AP004312">
    <property type="protein sequence ID" value="BAD02031.1"/>
    <property type="molecule type" value="Genomic_DNA"/>
</dbReference>
<geneLocation type="plasmid" evidence="6 7">
    <name>pSYSG</name>
</geneLocation>
<dbReference type="PhylomeDB" id="Q6ZE69"/>
<feature type="domain" description="Carboxylesterase type B" evidence="5">
    <location>
        <begin position="13"/>
        <end position="334"/>
    </location>
</feature>
<dbReference type="KEGG" id="syn:slr8023"/>
<comment type="similarity">
    <text evidence="2">Belongs to the 'GDXG' lipolytic enzyme family.</text>
</comment>
<dbReference type="Pfam" id="PF00135">
    <property type="entry name" value="COesterase"/>
    <property type="match status" value="2"/>
</dbReference>
<dbReference type="InterPro" id="IPR029058">
    <property type="entry name" value="AB_hydrolase_fold"/>
</dbReference>
<dbReference type="SUPFAM" id="SSF53474">
    <property type="entry name" value="alpha/beta-Hydrolases"/>
    <property type="match status" value="1"/>
</dbReference>
<organism evidence="6 7">
    <name type="scientific">Synechocystis sp. (strain ATCC 27184 / PCC 6803 / Kazusa)</name>
    <dbReference type="NCBI Taxonomy" id="1111708"/>
    <lineage>
        <taxon>Bacteria</taxon>
        <taxon>Bacillati</taxon>
        <taxon>Cyanobacteriota</taxon>
        <taxon>Cyanophyceae</taxon>
        <taxon>Synechococcales</taxon>
        <taxon>Merismopediaceae</taxon>
        <taxon>Synechocystis</taxon>
    </lineage>
</organism>
<name>Q6ZE69_SYNY3</name>
<keyword evidence="7" id="KW-1185">Reference proteome</keyword>
<dbReference type="Gene3D" id="3.40.50.1820">
    <property type="entry name" value="alpha/beta hydrolase"/>
    <property type="match status" value="2"/>
</dbReference>
<evidence type="ECO:0000256" key="2">
    <source>
        <dbReference type="ARBA" id="ARBA00010515"/>
    </source>
</evidence>
<dbReference type="InterPro" id="IPR050654">
    <property type="entry name" value="AChE-related_enzymes"/>
</dbReference>
<dbReference type="AlphaFoldDB" id="Q6ZE69"/>
<dbReference type="FunCoup" id="Q6ZE69">
    <property type="interactions" value="61"/>
</dbReference>
<dbReference type="InterPro" id="IPR019819">
    <property type="entry name" value="Carboxylesterase_B_CS"/>
</dbReference>
<reference evidence="6 7" key="1">
    <citation type="journal article" date="2003" name="DNA Res.">
        <title>Structural analysis of four large plasmids harboring in a unicellular cyanobacterium, Synechocystis sp. PCC 6803.</title>
        <authorList>
            <person name="Kaneko T."/>
            <person name="Nakamura Y."/>
            <person name="Sasamoto S."/>
            <person name="Watanabe A."/>
            <person name="Kohara M."/>
            <person name="Matsumoto M."/>
            <person name="Shimpo S."/>
            <person name="Yamada M."/>
            <person name="Tabata S."/>
        </authorList>
    </citation>
    <scope>NUCLEOTIDE SEQUENCE [LARGE SCALE GENOMIC DNA]</scope>
    <source>
        <strain evidence="7">ATCC 27184 / PCC 6803 / Kazusa</strain>
    </source>
</reference>
<keyword evidence="3 4" id="KW-0378">Hydrolase</keyword>
<dbReference type="InterPro" id="IPR002018">
    <property type="entry name" value="CarbesteraseB"/>
</dbReference>
<comment type="similarity">
    <text evidence="1 4">Belongs to the type-B carboxylesterase/lipase family.</text>
</comment>
<gene>
    <name evidence="6" type="ordered locus">slr8023</name>
</gene>
<dbReference type="PROSITE" id="PS00122">
    <property type="entry name" value="CARBOXYLESTERASE_B_1"/>
    <property type="match status" value="1"/>
</dbReference>
<evidence type="ECO:0000313" key="7">
    <source>
        <dbReference type="Proteomes" id="UP000001425"/>
    </source>
</evidence>
<dbReference type="Proteomes" id="UP000001425">
    <property type="component" value="Plasmid pSYSG"/>
</dbReference>
<accession>Q6ZE69</accession>
<proteinExistence type="inferred from homology"/>
<feature type="domain" description="Carboxylesterase type B" evidence="5">
    <location>
        <begin position="348"/>
        <end position="444"/>
    </location>
</feature>
<dbReference type="ESTHER" id="9sync-m1mb45">
    <property type="family name" value="Carb_B_Bacteria"/>
</dbReference>
<evidence type="ECO:0000256" key="4">
    <source>
        <dbReference type="RuleBase" id="RU361235"/>
    </source>
</evidence>
<dbReference type="EnsemblBacteria" id="BAD02031">
    <property type="protein sequence ID" value="BAD02031"/>
    <property type="gene ID" value="BAD02031"/>
</dbReference>
<dbReference type="InterPro" id="IPR019826">
    <property type="entry name" value="Carboxylesterase_B_AS"/>
</dbReference>
<dbReference type="InParanoid" id="Q6ZE69"/>
<protein>
    <recommendedName>
        <fullName evidence="4">Carboxylic ester hydrolase</fullName>
        <ecNumber evidence="4">3.1.1.-</ecNumber>
    </recommendedName>
</protein>
<sequence>MKASFGTERNSFEVQVSGGRLIGSVSEGLGSFLGIPYAAPPVGALRWKPPVADIGWDGARSATSFGNPCTQYLDTIPVITERQRTPSEDCLYLNVWTPAPGDSAKLPVMVWFHGGAFVIGSGSATEFDGANLARHGVVVVTVNYRLGPFGFLSHPELADESSHGASGNYGLLDQLCALQWVAENIAAFGGDPGCVTLFGESAGGISISCHLASPLSRGLFSRAIMQSGTWFTIPHGLPQASTDPEQAAANASKFAASLRCSTQGKVIEELRKRTDGELLAATERRMLFCPVVDGWFLPEDPELIFATAKATPVPTILGFNADEGTRFTHTAPGSPEAEELSLRIAVEPTRRMAALMTAPSYCYRFSRVPNTELASRFGAYHGIEVPYVFGNLDARLGYEEEDFALSERMIRYWTTFASSACPDPVGAMTWLRYNKDDENILNLGEG</sequence>
<dbReference type="PANTHER" id="PTHR43918">
    <property type="entry name" value="ACETYLCHOLINESTERASE"/>
    <property type="match status" value="1"/>
</dbReference>
<evidence type="ECO:0000256" key="3">
    <source>
        <dbReference type="ARBA" id="ARBA00022801"/>
    </source>
</evidence>
<evidence type="ECO:0000256" key="1">
    <source>
        <dbReference type="ARBA" id="ARBA00005964"/>
    </source>
</evidence>
<keyword evidence="6" id="KW-0614">Plasmid</keyword>
<dbReference type="PANTHER" id="PTHR43918:SF4">
    <property type="entry name" value="CARBOXYLIC ESTER HYDROLASE"/>
    <property type="match status" value="1"/>
</dbReference>
<evidence type="ECO:0000259" key="5">
    <source>
        <dbReference type="Pfam" id="PF00135"/>
    </source>
</evidence>